<dbReference type="InterPro" id="IPR032675">
    <property type="entry name" value="LRR_dom_sf"/>
</dbReference>
<evidence type="ECO:0000256" key="5">
    <source>
        <dbReference type="SAM" id="MobiDB-lite"/>
    </source>
</evidence>
<comment type="subcellular location">
    <subcellularLocation>
        <location evidence="1">Cytoplasm</location>
    </subcellularLocation>
</comment>
<dbReference type="GO" id="GO:0005737">
    <property type="term" value="C:cytoplasm"/>
    <property type="evidence" value="ECO:0007669"/>
    <property type="project" value="UniProtKB-SubCell"/>
</dbReference>
<feature type="compositionally biased region" description="Basic residues" evidence="5">
    <location>
        <begin position="563"/>
        <end position="574"/>
    </location>
</feature>
<evidence type="ECO:0000313" key="7">
    <source>
        <dbReference type="Proteomes" id="UP000789739"/>
    </source>
</evidence>
<dbReference type="EMBL" id="CAJVPI010000634">
    <property type="protein sequence ID" value="CAG8557924.1"/>
    <property type="molecule type" value="Genomic_DNA"/>
</dbReference>
<evidence type="ECO:0000256" key="2">
    <source>
        <dbReference type="ARBA" id="ARBA00022490"/>
    </source>
</evidence>
<sequence length="724" mass="79462">MSAFLSPSPKKSYVTGEQYIRTIAHYIRANDRRLTSHQVSSQLSGHKRSDSGSGVFSIQHLWSISAALTGTSSPTPSSSPIPKTPLVALDPHHMYYLLTRFSELGLDVGAFEPDSELIIRQGGGLEMSADDNTDAASIGSVNSIGSVSSAMSSLSLLSGWNGWSTAAQQAEQGPIEAEIKYIFKAFSKIVGIKVGPFNQRRIDGSENWPKGSMLSFSPFKSLCHLEIYDMPVKNFDGWDIIQERLESLTVQRGSIDDIVDLFADAVVNSAKRRKAIEAKRKQLKANIHLNNAIDVDSPPATQEQDAGEVADDSLPVLPDNAWSRLESINLSDNSLTFFSAEPIMYISNCTHLDLSRNLLIAIPSTLAQLIHLKCLNVSYNMIENLTGIYQILGNVSRLDLRENRVNNLCGLERLYELEFVDLRDNYLTDWEEIKRMTDLSGIKEINVEGNPFTKLQNYRVNIFSAYREHDIDIILDGSAPTFNERQKISVQPRTSSPKVPAAVLSRNLSADNLIDIIKSIPLNITGKGSLRKKRNKRIVDLDAEDDASGTGTDTNTDEGASARRTKSKSKKKKSAINETPPSSSPISSSPASPTSPTDGKPRRTVLRIAEIERVTSEPRKLRKPKSMKSLKTAVDSPYAATGISASASDDDAKSALASPIARGEEFRKKINDMRSEGGTAWLKVLGEVNFAKKSGGDTTGLHSSEPQLKGIVNRLLKEKRDQTA</sequence>
<protein>
    <submittedName>
        <fullName evidence="6">2609_t:CDS:1</fullName>
    </submittedName>
</protein>
<keyword evidence="2" id="KW-0963">Cytoplasm</keyword>
<feature type="region of interest" description="Disordered" evidence="5">
    <location>
        <begin position="544"/>
        <end position="633"/>
    </location>
</feature>
<dbReference type="Gene3D" id="3.80.10.10">
    <property type="entry name" value="Ribonuclease Inhibitor"/>
    <property type="match status" value="2"/>
</dbReference>
<keyword evidence="7" id="KW-1185">Reference proteome</keyword>
<proteinExistence type="predicted"/>
<evidence type="ECO:0000256" key="3">
    <source>
        <dbReference type="ARBA" id="ARBA00022614"/>
    </source>
</evidence>
<organism evidence="6 7">
    <name type="scientific">Paraglomus brasilianum</name>
    <dbReference type="NCBI Taxonomy" id="144538"/>
    <lineage>
        <taxon>Eukaryota</taxon>
        <taxon>Fungi</taxon>
        <taxon>Fungi incertae sedis</taxon>
        <taxon>Mucoromycota</taxon>
        <taxon>Glomeromycotina</taxon>
        <taxon>Glomeromycetes</taxon>
        <taxon>Paraglomerales</taxon>
        <taxon>Paraglomeraceae</taxon>
        <taxon>Paraglomus</taxon>
    </lineage>
</organism>
<dbReference type="PANTHER" id="PTHR15454">
    <property type="entry name" value="NISCHARIN RELATED"/>
    <property type="match status" value="1"/>
</dbReference>
<evidence type="ECO:0000313" key="6">
    <source>
        <dbReference type="EMBL" id="CAG8557924.1"/>
    </source>
</evidence>
<dbReference type="PANTHER" id="PTHR15454:SF69">
    <property type="entry name" value="SERINE_THREONINE-PROTEIN KINASE 11-INTERACTING PROTEIN"/>
    <property type="match status" value="1"/>
</dbReference>
<dbReference type="Pfam" id="PF13855">
    <property type="entry name" value="LRR_8"/>
    <property type="match status" value="1"/>
</dbReference>
<keyword evidence="4" id="KW-0677">Repeat</keyword>
<accession>A0A9N9BBH7</accession>
<feature type="compositionally biased region" description="Low complexity" evidence="5">
    <location>
        <begin position="579"/>
        <end position="597"/>
    </location>
</feature>
<dbReference type="Proteomes" id="UP000789739">
    <property type="component" value="Unassembled WGS sequence"/>
</dbReference>
<feature type="compositionally biased region" description="Polar residues" evidence="5">
    <location>
        <begin position="549"/>
        <end position="558"/>
    </location>
</feature>
<dbReference type="InterPro" id="IPR001611">
    <property type="entry name" value="Leu-rich_rpt"/>
</dbReference>
<evidence type="ECO:0000256" key="1">
    <source>
        <dbReference type="ARBA" id="ARBA00004496"/>
    </source>
</evidence>
<dbReference type="OrthoDB" id="676979at2759"/>
<evidence type="ECO:0000256" key="4">
    <source>
        <dbReference type="ARBA" id="ARBA00022737"/>
    </source>
</evidence>
<reference evidence="6" key="1">
    <citation type="submission" date="2021-06" db="EMBL/GenBank/DDBJ databases">
        <authorList>
            <person name="Kallberg Y."/>
            <person name="Tangrot J."/>
            <person name="Rosling A."/>
        </authorList>
    </citation>
    <scope>NUCLEOTIDE SEQUENCE</scope>
    <source>
        <strain evidence="6">BR232B</strain>
    </source>
</reference>
<comment type="caution">
    <text evidence="6">The sequence shown here is derived from an EMBL/GenBank/DDBJ whole genome shotgun (WGS) entry which is preliminary data.</text>
</comment>
<dbReference type="SUPFAM" id="SSF52075">
    <property type="entry name" value="Outer arm dynein light chain 1"/>
    <property type="match status" value="1"/>
</dbReference>
<gene>
    <name evidence="6" type="ORF">PBRASI_LOCUS5436</name>
</gene>
<feature type="compositionally biased region" description="Basic and acidic residues" evidence="5">
    <location>
        <begin position="609"/>
        <end position="619"/>
    </location>
</feature>
<keyword evidence="3" id="KW-0433">Leucine-rich repeat</keyword>
<name>A0A9N9BBH7_9GLOM</name>
<dbReference type="AlphaFoldDB" id="A0A9N9BBH7"/>